<keyword evidence="3" id="KW-1185">Reference proteome</keyword>
<feature type="region of interest" description="Disordered" evidence="1">
    <location>
        <begin position="87"/>
        <end position="112"/>
    </location>
</feature>
<accession>A0A2R5GEE2</accession>
<comment type="caution">
    <text evidence="2">The sequence shown here is derived from an EMBL/GenBank/DDBJ whole genome shotgun (WGS) entry which is preliminary data.</text>
</comment>
<dbReference type="AlphaFoldDB" id="A0A2R5GEE2"/>
<feature type="region of interest" description="Disordered" evidence="1">
    <location>
        <begin position="269"/>
        <end position="298"/>
    </location>
</feature>
<dbReference type="EMBL" id="BEYU01000055">
    <property type="protein sequence ID" value="GBG29286.1"/>
    <property type="molecule type" value="Genomic_DNA"/>
</dbReference>
<feature type="compositionally biased region" description="Acidic residues" evidence="1">
    <location>
        <begin position="100"/>
        <end position="111"/>
    </location>
</feature>
<dbReference type="Proteomes" id="UP000241890">
    <property type="component" value="Unassembled WGS sequence"/>
</dbReference>
<feature type="region of interest" description="Disordered" evidence="1">
    <location>
        <begin position="34"/>
        <end position="55"/>
    </location>
</feature>
<evidence type="ECO:0000313" key="3">
    <source>
        <dbReference type="Proteomes" id="UP000241890"/>
    </source>
</evidence>
<feature type="compositionally biased region" description="Basic and acidic residues" evidence="1">
    <location>
        <begin position="87"/>
        <end position="99"/>
    </location>
</feature>
<name>A0A2R5GEE2_9STRA</name>
<gene>
    <name evidence="2" type="ORF">FCC1311_055082</name>
</gene>
<sequence length="387" mass="42012">MQGPEAALREVIDVTDQVRARGLNLLKLLEVANDVGPREGPGSGSGSGGGPTATPEARQAHVLGLLQEHEKEVRTLLKTLHERVAEVEQRENKNKKPNQDGEELNDLDTYESSEASRSIAIKGVSRDIAHSLQNEIAWRDAASKAANEADAFFHERLATLFPDVEVGRRRRQLKKRARRRKTNAAKRQSGLQKGGKAQSLNNGIGNGTGSHPVGGTASAATESLPSLTQVVKGLPGLADFHAEHGGRRWKPLKKLTLTWRNGLRTTLHFGPARKRAEPGAPSQNAAPSQVPAAHSSFSAPNGAGADDLYLDGVRLVWVSADSQYTFVDTTRLAEANANSSAFASEMAAQAQQKHFMWLREHSEVEATHKLLRWLAARVQSGPESFPR</sequence>
<feature type="compositionally biased region" description="Gly residues" evidence="1">
    <location>
        <begin position="39"/>
        <end position="51"/>
    </location>
</feature>
<proteinExistence type="predicted"/>
<organism evidence="2 3">
    <name type="scientific">Hondaea fermentalgiana</name>
    <dbReference type="NCBI Taxonomy" id="2315210"/>
    <lineage>
        <taxon>Eukaryota</taxon>
        <taxon>Sar</taxon>
        <taxon>Stramenopiles</taxon>
        <taxon>Bigyra</taxon>
        <taxon>Labyrinthulomycetes</taxon>
        <taxon>Thraustochytrida</taxon>
        <taxon>Thraustochytriidae</taxon>
        <taxon>Hondaea</taxon>
    </lineage>
</organism>
<evidence type="ECO:0000313" key="2">
    <source>
        <dbReference type="EMBL" id="GBG29286.1"/>
    </source>
</evidence>
<dbReference type="InParanoid" id="A0A2R5GEE2"/>
<feature type="compositionally biased region" description="Basic residues" evidence="1">
    <location>
        <begin position="169"/>
        <end position="184"/>
    </location>
</feature>
<protein>
    <submittedName>
        <fullName evidence="2">Uncharacterized protein</fullName>
    </submittedName>
</protein>
<evidence type="ECO:0000256" key="1">
    <source>
        <dbReference type="SAM" id="MobiDB-lite"/>
    </source>
</evidence>
<feature type="region of interest" description="Disordered" evidence="1">
    <location>
        <begin position="169"/>
        <end position="219"/>
    </location>
</feature>
<reference evidence="2 3" key="1">
    <citation type="submission" date="2017-12" db="EMBL/GenBank/DDBJ databases">
        <title>Sequencing, de novo assembly and annotation of complete genome of a new Thraustochytrid species, strain FCC1311.</title>
        <authorList>
            <person name="Sedici K."/>
            <person name="Godart F."/>
            <person name="Aiese Cigliano R."/>
            <person name="Sanseverino W."/>
            <person name="Barakat M."/>
            <person name="Ortet P."/>
            <person name="Marechal E."/>
            <person name="Cagnac O."/>
            <person name="Amato A."/>
        </authorList>
    </citation>
    <scope>NUCLEOTIDE SEQUENCE [LARGE SCALE GENOMIC DNA]</scope>
</reference>